<dbReference type="PROSITE" id="PS51846">
    <property type="entry name" value="CNNM"/>
    <property type="match status" value="1"/>
</dbReference>
<dbReference type="GO" id="GO:0016020">
    <property type="term" value="C:membrane"/>
    <property type="evidence" value="ECO:0007669"/>
    <property type="project" value="UniProtKB-UniRule"/>
</dbReference>
<dbReference type="PANTHER" id="PTHR12064:SF94">
    <property type="entry name" value="UNEXTENDED PROTEIN"/>
    <property type="match status" value="1"/>
</dbReference>
<dbReference type="InterPro" id="IPR045095">
    <property type="entry name" value="ACDP"/>
</dbReference>
<keyword evidence="1 2" id="KW-1133">Transmembrane helix</keyword>
<feature type="domain" description="CNNM transmembrane" evidence="3">
    <location>
        <begin position="6"/>
        <end position="183"/>
    </location>
</feature>
<feature type="transmembrane region" description="Helical" evidence="2">
    <location>
        <begin position="12"/>
        <end position="35"/>
    </location>
</feature>
<dbReference type="InterPro" id="IPR002550">
    <property type="entry name" value="CNNM"/>
</dbReference>
<dbReference type="eggNOG" id="COG1253">
    <property type="taxonomic scope" value="Bacteria"/>
</dbReference>
<dbReference type="OrthoDB" id="5470682at2"/>
<dbReference type="AlphaFoldDB" id="G4QJT5"/>
<evidence type="ECO:0000256" key="2">
    <source>
        <dbReference type="SAM" id="Phobius"/>
    </source>
</evidence>
<reference evidence="4 5" key="1">
    <citation type="journal article" date="2011" name="J. Bacteriol.">
        <title>Complete genome sequence of seawater bacterium Glaciecola nitratireducens FR1064T.</title>
        <authorList>
            <person name="Bian F."/>
            <person name="Qin Q.L."/>
            <person name="Xie B.B."/>
            <person name="Shu Y.L."/>
            <person name="Zhang X.Y."/>
            <person name="Yu Y."/>
            <person name="Chen B."/>
            <person name="Chen X.L."/>
            <person name="Zhou B.C."/>
            <person name="Zhang Y.Z."/>
        </authorList>
    </citation>
    <scope>NUCLEOTIDE SEQUENCE [LARGE SCALE GENOMIC DNA]</scope>
    <source>
        <strain evidence="5">JCM 12485 / KCTC 12276 / FR1064</strain>
    </source>
</reference>
<protein>
    <submittedName>
        <fullName evidence="4">CBS domain protein (Hemolysins and related protein family)</fullName>
    </submittedName>
</protein>
<evidence type="ECO:0000259" key="3">
    <source>
        <dbReference type="PROSITE" id="PS51846"/>
    </source>
</evidence>
<accession>G4QJT5</accession>
<dbReference type="KEGG" id="gni:GNIT_0838"/>
<dbReference type="Pfam" id="PF01595">
    <property type="entry name" value="CNNM"/>
    <property type="match status" value="1"/>
</dbReference>
<name>G4QJT5_GLANF</name>
<sequence length="348" mass="38309">MANIVNFGSDILIWLGILVCICHSAVFSGLNLAFFSMSRLQLEVEVKQGSEAAKSILRLREDANFLLATILWGNVSINVLLTLLSDSVLVGVSSFLFSTIVITFLGEIIPQAYFSRNALKMASLLTPVIRFYQKVFFIVAKPTAIMLDGWLGKEGITYFREEELKAIITAHAEANEAAVVHVEGLGALNFLEIDKVSVMEEGEELDPQSIIELPCKLDLPIIPDANTEEGKVFVAKVNSSGHKWVVLVNHKQSPQLVLDADGYLRSLMFGDKNVDSYLFCHRPVIIRDKNCTLGRALSELKQAANLEEVSTDVLNHDLVILWTSSAKRVITGADVLGRLLKGIGHENG</sequence>
<feature type="transmembrane region" description="Helical" evidence="2">
    <location>
        <begin position="63"/>
        <end position="84"/>
    </location>
</feature>
<organism evidence="4 5">
    <name type="scientific">Glaciecola nitratireducens (strain JCM 12485 / KCTC 12276 / FR1064)</name>
    <dbReference type="NCBI Taxonomy" id="1085623"/>
    <lineage>
        <taxon>Bacteria</taxon>
        <taxon>Pseudomonadati</taxon>
        <taxon>Pseudomonadota</taxon>
        <taxon>Gammaproteobacteria</taxon>
        <taxon>Alteromonadales</taxon>
        <taxon>Alteromonadaceae</taxon>
        <taxon>Brumicola</taxon>
    </lineage>
</organism>
<dbReference type="RefSeq" id="WP_014107852.1">
    <property type="nucleotide sequence ID" value="NC_016041.1"/>
</dbReference>
<proteinExistence type="predicted"/>
<evidence type="ECO:0000313" key="5">
    <source>
        <dbReference type="Proteomes" id="UP000009282"/>
    </source>
</evidence>
<feature type="transmembrane region" description="Helical" evidence="2">
    <location>
        <begin position="90"/>
        <end position="114"/>
    </location>
</feature>
<keyword evidence="1 2" id="KW-0812">Transmembrane</keyword>
<dbReference type="HOGENOM" id="CLU_068411_0_0_6"/>
<keyword evidence="5" id="KW-1185">Reference proteome</keyword>
<gene>
    <name evidence="4" type="ordered locus">GNIT_0838</name>
</gene>
<dbReference type="STRING" id="1085623.GNIT_0838"/>
<dbReference type="EMBL" id="CP003060">
    <property type="protein sequence ID" value="AEP28977.1"/>
    <property type="molecule type" value="Genomic_DNA"/>
</dbReference>
<dbReference type="GO" id="GO:0010960">
    <property type="term" value="P:magnesium ion homeostasis"/>
    <property type="evidence" value="ECO:0007669"/>
    <property type="project" value="InterPro"/>
</dbReference>
<evidence type="ECO:0000256" key="1">
    <source>
        <dbReference type="PROSITE-ProRule" id="PRU01193"/>
    </source>
</evidence>
<dbReference type="Proteomes" id="UP000009282">
    <property type="component" value="Chromosome"/>
</dbReference>
<keyword evidence="1 2" id="KW-0472">Membrane</keyword>
<dbReference type="PANTHER" id="PTHR12064">
    <property type="entry name" value="METAL TRANSPORTER CNNM"/>
    <property type="match status" value="1"/>
</dbReference>
<evidence type="ECO:0000313" key="4">
    <source>
        <dbReference type="EMBL" id="AEP28977.1"/>
    </source>
</evidence>